<keyword evidence="1" id="KW-0812">Transmembrane</keyword>
<organism evidence="2 3">
    <name type="scientific">Cinchona calisaya</name>
    <dbReference type="NCBI Taxonomy" id="153742"/>
    <lineage>
        <taxon>Eukaryota</taxon>
        <taxon>Viridiplantae</taxon>
        <taxon>Streptophyta</taxon>
        <taxon>Embryophyta</taxon>
        <taxon>Tracheophyta</taxon>
        <taxon>Spermatophyta</taxon>
        <taxon>Magnoliopsida</taxon>
        <taxon>eudicotyledons</taxon>
        <taxon>Gunneridae</taxon>
        <taxon>Pentapetalae</taxon>
        <taxon>asterids</taxon>
        <taxon>lamiids</taxon>
        <taxon>Gentianales</taxon>
        <taxon>Rubiaceae</taxon>
        <taxon>Cinchonoideae</taxon>
        <taxon>Cinchoneae</taxon>
        <taxon>Cinchona</taxon>
    </lineage>
</organism>
<keyword evidence="3" id="KW-1185">Reference proteome</keyword>
<protein>
    <submittedName>
        <fullName evidence="2">Uncharacterized protein</fullName>
    </submittedName>
</protein>
<dbReference type="Proteomes" id="UP001630127">
    <property type="component" value="Unassembled WGS sequence"/>
</dbReference>
<reference evidence="2 3" key="1">
    <citation type="submission" date="2024-11" db="EMBL/GenBank/DDBJ databases">
        <title>A near-complete genome assembly of Cinchona calisaya.</title>
        <authorList>
            <person name="Lian D.C."/>
            <person name="Zhao X.W."/>
            <person name="Wei L."/>
        </authorList>
    </citation>
    <scope>NUCLEOTIDE SEQUENCE [LARGE SCALE GENOMIC DNA]</scope>
    <source>
        <tissue evidence="2">Nenye</tissue>
    </source>
</reference>
<gene>
    <name evidence="2" type="ORF">ACH5RR_031682</name>
</gene>
<proteinExistence type="predicted"/>
<keyword evidence="1" id="KW-0472">Membrane</keyword>
<keyword evidence="1" id="KW-1133">Transmembrane helix</keyword>
<accession>A0ABD2YFY6</accession>
<evidence type="ECO:0000256" key="1">
    <source>
        <dbReference type="SAM" id="Phobius"/>
    </source>
</evidence>
<evidence type="ECO:0000313" key="2">
    <source>
        <dbReference type="EMBL" id="KAL3506300.1"/>
    </source>
</evidence>
<sequence>MCTDFGRNNGAGWPLLQTVFEVMIRRFSTPCKVCPVFVLRDKTKLWDKIPKPHAEVSTELSDRFKWDMGTDVDKFRDEIKQRQEREHELGRILNSQIQQKAQDDEDNSYKVIMGIFAVAGLIAGLPFAAAS</sequence>
<name>A0ABD2YFY6_9GENT</name>
<dbReference type="EMBL" id="JBJUIK010000013">
    <property type="protein sequence ID" value="KAL3506300.1"/>
    <property type="molecule type" value="Genomic_DNA"/>
</dbReference>
<dbReference type="AlphaFoldDB" id="A0ABD2YFY6"/>
<comment type="caution">
    <text evidence="2">The sequence shown here is derived from an EMBL/GenBank/DDBJ whole genome shotgun (WGS) entry which is preliminary data.</text>
</comment>
<evidence type="ECO:0000313" key="3">
    <source>
        <dbReference type="Proteomes" id="UP001630127"/>
    </source>
</evidence>
<feature type="transmembrane region" description="Helical" evidence="1">
    <location>
        <begin position="109"/>
        <end position="129"/>
    </location>
</feature>